<dbReference type="Gene3D" id="1.10.10.10">
    <property type="entry name" value="Winged helix-like DNA-binding domain superfamily/Winged helix DNA-binding domain"/>
    <property type="match status" value="1"/>
</dbReference>
<comment type="caution">
    <text evidence="1">The sequence shown here is derived from an EMBL/GenBank/DDBJ whole genome shotgun (WGS) entry which is preliminary data.</text>
</comment>
<gene>
    <name evidence="1" type="ORF">M5X09_23985</name>
</gene>
<protein>
    <submittedName>
        <fullName evidence="1">Sigma-70 family RNA polymerase sigma factor</fullName>
    </submittedName>
</protein>
<dbReference type="Proteomes" id="UP001207626">
    <property type="component" value="Unassembled WGS sequence"/>
</dbReference>
<name>A0ABT4DZB3_9BACL</name>
<evidence type="ECO:0000313" key="2">
    <source>
        <dbReference type="Proteomes" id="UP001207626"/>
    </source>
</evidence>
<dbReference type="EMBL" id="JAMDLW010000043">
    <property type="protein sequence ID" value="MCY9522681.1"/>
    <property type="molecule type" value="Genomic_DNA"/>
</dbReference>
<dbReference type="InterPro" id="IPR013324">
    <property type="entry name" value="RNA_pol_sigma_r3/r4-like"/>
</dbReference>
<sequence>MLSEKQRWRFQDYCNTNKSVFSNRVVKDFFRKDDHILLLLFALDGDHASQSKLNEKFRKHFFRIRFITFIVSTIKYCTLDQLRLYQKNDMRYQLIFDRPASEEGDATPLGELLLGSQCANPSEPPTSDPAEFQSSLINECLANAFSKLSPKQQVITTLGYSMCYKDNEIAQILGVSQQAVCKTRNLALQKLRVALPERR</sequence>
<dbReference type="InterPro" id="IPR014284">
    <property type="entry name" value="RNA_pol_sigma-70_dom"/>
</dbReference>
<accession>A0ABT4DZB3</accession>
<dbReference type="NCBIfam" id="TIGR02937">
    <property type="entry name" value="sigma70-ECF"/>
    <property type="match status" value="1"/>
</dbReference>
<reference evidence="1 2" key="1">
    <citation type="submission" date="2022-05" db="EMBL/GenBank/DDBJ databases">
        <title>Genome Sequencing of Bee-Associated Microbes.</title>
        <authorList>
            <person name="Dunlap C."/>
        </authorList>
    </citation>
    <scope>NUCLEOTIDE SEQUENCE [LARGE SCALE GENOMIC DNA]</scope>
    <source>
        <strain evidence="1 2">NRRL NRS-1438</strain>
    </source>
</reference>
<keyword evidence="2" id="KW-1185">Reference proteome</keyword>
<organism evidence="1 2">
    <name type="scientific">Paenibacillus apiarius</name>
    <dbReference type="NCBI Taxonomy" id="46240"/>
    <lineage>
        <taxon>Bacteria</taxon>
        <taxon>Bacillati</taxon>
        <taxon>Bacillota</taxon>
        <taxon>Bacilli</taxon>
        <taxon>Bacillales</taxon>
        <taxon>Paenibacillaceae</taxon>
        <taxon>Paenibacillus</taxon>
    </lineage>
</organism>
<evidence type="ECO:0000313" key="1">
    <source>
        <dbReference type="EMBL" id="MCY9522681.1"/>
    </source>
</evidence>
<dbReference type="RefSeq" id="WP_087432160.1">
    <property type="nucleotide sequence ID" value="NZ_JAMDLV010000082.1"/>
</dbReference>
<proteinExistence type="predicted"/>
<dbReference type="InterPro" id="IPR036388">
    <property type="entry name" value="WH-like_DNA-bd_sf"/>
</dbReference>
<dbReference type="SUPFAM" id="SSF88659">
    <property type="entry name" value="Sigma3 and sigma4 domains of RNA polymerase sigma factors"/>
    <property type="match status" value="1"/>
</dbReference>